<evidence type="ECO:0000313" key="2">
    <source>
        <dbReference type="Proteomes" id="UP000031668"/>
    </source>
</evidence>
<name>A0A0C2IWD1_THEKT</name>
<keyword evidence="2" id="KW-1185">Reference proteome</keyword>
<dbReference type="Proteomes" id="UP000031668">
    <property type="component" value="Unassembled WGS sequence"/>
</dbReference>
<proteinExistence type="predicted"/>
<organism evidence="1 2">
    <name type="scientific">Thelohanellus kitauei</name>
    <name type="common">Myxosporean</name>
    <dbReference type="NCBI Taxonomy" id="669202"/>
    <lineage>
        <taxon>Eukaryota</taxon>
        <taxon>Metazoa</taxon>
        <taxon>Cnidaria</taxon>
        <taxon>Myxozoa</taxon>
        <taxon>Myxosporea</taxon>
        <taxon>Bivalvulida</taxon>
        <taxon>Platysporina</taxon>
        <taxon>Myxobolidae</taxon>
        <taxon>Thelohanellus</taxon>
    </lineage>
</organism>
<dbReference type="AlphaFoldDB" id="A0A0C2IWD1"/>
<gene>
    <name evidence="1" type="ORF">RF11_03725</name>
</gene>
<sequence length="99" mass="11531">MYVQQSFFTLTVIKFKIAPFGYLKIVHIITKKKMHFLDAESLKESSLTGAICLTEAFSKKLQDLQLSDNTVTRRIKNILKDLQTQRDFDAGFRNLNREM</sequence>
<reference evidence="1 2" key="1">
    <citation type="journal article" date="2014" name="Genome Biol. Evol.">
        <title>The genome of the myxosporean Thelohanellus kitauei shows adaptations to nutrient acquisition within its fish host.</title>
        <authorList>
            <person name="Yang Y."/>
            <person name="Xiong J."/>
            <person name="Zhou Z."/>
            <person name="Huo F."/>
            <person name="Miao W."/>
            <person name="Ran C."/>
            <person name="Liu Y."/>
            <person name="Zhang J."/>
            <person name="Feng J."/>
            <person name="Wang M."/>
            <person name="Wang M."/>
            <person name="Wang L."/>
            <person name="Yao B."/>
        </authorList>
    </citation>
    <scope>NUCLEOTIDE SEQUENCE [LARGE SCALE GENOMIC DNA]</scope>
    <source>
        <strain evidence="1">Wuqing</strain>
    </source>
</reference>
<comment type="caution">
    <text evidence="1">The sequence shown here is derived from an EMBL/GenBank/DDBJ whole genome shotgun (WGS) entry which is preliminary data.</text>
</comment>
<dbReference type="EMBL" id="JWZT01002332">
    <property type="protein sequence ID" value="KII69644.1"/>
    <property type="molecule type" value="Genomic_DNA"/>
</dbReference>
<accession>A0A0C2IWD1</accession>
<dbReference type="OrthoDB" id="6431883at2759"/>
<protein>
    <submittedName>
        <fullName evidence="1">Uncharacterized protein</fullName>
    </submittedName>
</protein>
<evidence type="ECO:0000313" key="1">
    <source>
        <dbReference type="EMBL" id="KII69644.1"/>
    </source>
</evidence>